<dbReference type="InterPro" id="IPR011011">
    <property type="entry name" value="Znf_FYVE_PHD"/>
</dbReference>
<reference evidence="1" key="1">
    <citation type="submission" date="2018-05" db="EMBL/GenBank/DDBJ databases">
        <authorList>
            <person name="Lanie J.A."/>
            <person name="Ng W.-L."/>
            <person name="Kazmierczak K.M."/>
            <person name="Andrzejewski T.M."/>
            <person name="Davidsen T.M."/>
            <person name="Wayne K.J."/>
            <person name="Tettelin H."/>
            <person name="Glass J.I."/>
            <person name="Rusch D."/>
            <person name="Podicherti R."/>
            <person name="Tsui H.-C.T."/>
            <person name="Winkler M.E."/>
        </authorList>
    </citation>
    <scope>NUCLEOTIDE SEQUENCE</scope>
</reference>
<name>A0A382V6C0_9ZZZZ</name>
<dbReference type="AlphaFoldDB" id="A0A382V6C0"/>
<organism evidence="1">
    <name type="scientific">marine metagenome</name>
    <dbReference type="NCBI Taxonomy" id="408172"/>
    <lineage>
        <taxon>unclassified sequences</taxon>
        <taxon>metagenomes</taxon>
        <taxon>ecological metagenomes</taxon>
    </lineage>
</organism>
<evidence type="ECO:0000313" key="1">
    <source>
        <dbReference type="EMBL" id="SVD42034.1"/>
    </source>
</evidence>
<accession>A0A382V6C0</accession>
<protein>
    <submittedName>
        <fullName evidence="1">Uncharacterized protein</fullName>
    </submittedName>
</protein>
<dbReference type="EMBL" id="UINC01149513">
    <property type="protein sequence ID" value="SVD42034.1"/>
    <property type="molecule type" value="Genomic_DNA"/>
</dbReference>
<proteinExistence type="predicted"/>
<gene>
    <name evidence="1" type="ORF">METZ01_LOCUS394888</name>
</gene>
<sequence>MASYSLSRPCPNCNQLSGMPVRCLNCGTVGCGFCVGNGPGGLNQKWKSNCKVCLNTQQELMTLA</sequence>
<dbReference type="SUPFAM" id="SSF57903">
    <property type="entry name" value="FYVE/PHD zinc finger"/>
    <property type="match status" value="1"/>
</dbReference>